<evidence type="ECO:0000313" key="9">
    <source>
        <dbReference type="Proteomes" id="UP000663823"/>
    </source>
</evidence>
<dbReference type="EMBL" id="CAJOAX010000589">
    <property type="protein sequence ID" value="CAF3619414.1"/>
    <property type="molecule type" value="Genomic_DNA"/>
</dbReference>
<accession>A0A818PFX5</accession>
<dbReference type="Proteomes" id="UP000663870">
    <property type="component" value="Unassembled WGS sequence"/>
</dbReference>
<evidence type="ECO:0000313" key="1">
    <source>
        <dbReference type="EMBL" id="CAF1086982.1"/>
    </source>
</evidence>
<evidence type="ECO:0000313" key="8">
    <source>
        <dbReference type="EMBL" id="CAF4044085.1"/>
    </source>
</evidence>
<sequence length="188" mass="21935">MSNEKRPNTLLNYNFSTKKIRRGSENLIPNSNTLVVITNTTNNDGSNLFLSNDSEHLDQLNVELNISVEGNGLKVIDSRPDTNKNDIGYYLLNKLSINDELKYSLLTNHFKPDRKYSFPTLYSNDHTCSRRFLINWLNDNSFLVYSPYIESGYYINCVLFRNVQGQKLELFVDKSCYRYKHLKHFTTP</sequence>
<dbReference type="EMBL" id="CAJNOH010001617">
    <property type="protein sequence ID" value="CAF1235591.1"/>
    <property type="molecule type" value="Genomic_DNA"/>
</dbReference>
<protein>
    <submittedName>
        <fullName evidence="6">Uncharacterized protein</fullName>
    </submittedName>
</protein>
<dbReference type="EMBL" id="CAJNOT010002102">
    <property type="protein sequence ID" value="CAF1284381.1"/>
    <property type="molecule type" value="Genomic_DNA"/>
</dbReference>
<dbReference type="EMBL" id="CAJOBD010005839">
    <property type="protein sequence ID" value="CAF4044085.1"/>
    <property type="molecule type" value="Genomic_DNA"/>
</dbReference>
<dbReference type="Proteomes" id="UP000663823">
    <property type="component" value="Unassembled WGS sequence"/>
</dbReference>
<evidence type="ECO:0000313" key="7">
    <source>
        <dbReference type="EMBL" id="CAF3934490.1"/>
    </source>
</evidence>
<dbReference type="Proteomes" id="UP000663854">
    <property type="component" value="Unassembled WGS sequence"/>
</dbReference>
<dbReference type="Proteomes" id="UP000663874">
    <property type="component" value="Unassembled WGS sequence"/>
</dbReference>
<evidence type="ECO:0000313" key="6">
    <source>
        <dbReference type="EMBL" id="CAF3619414.1"/>
    </source>
</evidence>
<dbReference type="OrthoDB" id="5984915at2759"/>
<dbReference type="Proteomes" id="UP000663864">
    <property type="component" value="Unassembled WGS sequence"/>
</dbReference>
<dbReference type="EMBL" id="CAJNOO010001051">
    <property type="protein sequence ID" value="CAF1086982.1"/>
    <property type="molecule type" value="Genomic_DNA"/>
</dbReference>
<evidence type="ECO:0000313" key="5">
    <source>
        <dbReference type="EMBL" id="CAF1517629.1"/>
    </source>
</evidence>
<dbReference type="Proteomes" id="UP000663836">
    <property type="component" value="Unassembled WGS sequence"/>
</dbReference>
<evidence type="ECO:0000313" key="3">
    <source>
        <dbReference type="EMBL" id="CAF1266411.1"/>
    </source>
</evidence>
<reference evidence="6" key="1">
    <citation type="submission" date="2021-02" db="EMBL/GenBank/DDBJ databases">
        <authorList>
            <person name="Nowell W R."/>
        </authorList>
    </citation>
    <scope>NUCLEOTIDE SEQUENCE</scope>
</reference>
<dbReference type="EMBL" id="CAJNOU010001897">
    <property type="protein sequence ID" value="CAF1266411.1"/>
    <property type="molecule type" value="Genomic_DNA"/>
</dbReference>
<evidence type="ECO:0000313" key="10">
    <source>
        <dbReference type="Proteomes" id="UP000663870"/>
    </source>
</evidence>
<dbReference type="Proteomes" id="UP000663882">
    <property type="component" value="Unassembled WGS sequence"/>
</dbReference>
<name>A0A818PFX5_9BILA</name>
<proteinExistence type="predicted"/>
<evidence type="ECO:0000313" key="2">
    <source>
        <dbReference type="EMBL" id="CAF1235591.1"/>
    </source>
</evidence>
<dbReference type="Proteomes" id="UP000663889">
    <property type="component" value="Unassembled WGS sequence"/>
</dbReference>
<dbReference type="AlphaFoldDB" id="A0A818PFX5"/>
<evidence type="ECO:0000313" key="4">
    <source>
        <dbReference type="EMBL" id="CAF1284381.1"/>
    </source>
</evidence>
<dbReference type="EMBL" id="CAJNOL010002628">
    <property type="protein sequence ID" value="CAF1517629.1"/>
    <property type="molecule type" value="Genomic_DNA"/>
</dbReference>
<comment type="caution">
    <text evidence="6">The sequence shown here is derived from an EMBL/GenBank/DDBJ whole genome shotgun (WGS) entry which is preliminary data.</text>
</comment>
<gene>
    <name evidence="7" type="ORF">FNK824_LOCUS22325</name>
    <name evidence="8" type="ORF">JBS370_LOCUS28662</name>
    <name evidence="5" type="ORF">JXQ802_LOCUS41370</name>
    <name evidence="6" type="ORF">OTI717_LOCUS7724</name>
    <name evidence="2" type="ORF">PYM288_LOCUS26607</name>
    <name evidence="1" type="ORF">RFH988_LOCUS18595</name>
    <name evidence="3" type="ORF">SEV965_LOCUS24515</name>
    <name evidence="4" type="ORF">ZHD862_LOCUS27103</name>
</gene>
<dbReference type="EMBL" id="CAJOBE010004496">
    <property type="protein sequence ID" value="CAF3934490.1"/>
    <property type="molecule type" value="Genomic_DNA"/>
</dbReference>
<keyword evidence="10" id="KW-1185">Reference proteome</keyword>
<organism evidence="6 9">
    <name type="scientific">Rotaria sordida</name>
    <dbReference type="NCBI Taxonomy" id="392033"/>
    <lineage>
        <taxon>Eukaryota</taxon>
        <taxon>Metazoa</taxon>
        <taxon>Spiralia</taxon>
        <taxon>Gnathifera</taxon>
        <taxon>Rotifera</taxon>
        <taxon>Eurotatoria</taxon>
        <taxon>Bdelloidea</taxon>
        <taxon>Philodinida</taxon>
        <taxon>Philodinidae</taxon>
        <taxon>Rotaria</taxon>
    </lineage>
</organism>